<proteinExistence type="predicted"/>
<protein>
    <submittedName>
        <fullName evidence="1">Uncharacterized protein</fullName>
    </submittedName>
</protein>
<comment type="caution">
    <text evidence="1">The sequence shown here is derived from an EMBL/GenBank/DDBJ whole genome shotgun (WGS) entry which is preliminary data.</text>
</comment>
<sequence>MNKVQMVYECDVWLSRHDRKLVAVCTDWEDVRQVLLEYRDCNPDQVAEVMMNGQSQCGDSRLENNFIVEEVEVNKLLVD</sequence>
<reference evidence="1 2" key="1">
    <citation type="submission" date="2019-08" db="EMBL/GenBank/DDBJ databases">
        <title>In-depth cultivation of the pig gut microbiome towards novel bacterial diversity and tailored functional studies.</title>
        <authorList>
            <person name="Wylensek D."/>
            <person name="Hitch T.C.A."/>
            <person name="Clavel T."/>
        </authorList>
    </citation>
    <scope>NUCLEOTIDE SEQUENCE [LARGE SCALE GENOMIC DNA]</scope>
    <source>
        <strain evidence="1 2">Oil-RF-744-WCA-WT-10</strain>
    </source>
</reference>
<keyword evidence="2" id="KW-1185">Reference proteome</keyword>
<dbReference type="RefSeq" id="WP_154328280.1">
    <property type="nucleotide sequence ID" value="NZ_CP045696.1"/>
</dbReference>
<evidence type="ECO:0000313" key="2">
    <source>
        <dbReference type="Proteomes" id="UP000483362"/>
    </source>
</evidence>
<dbReference type="AlphaFoldDB" id="A0A6L5XCL7"/>
<organism evidence="1 2">
    <name type="scientific">Sodaliphilus pleomorphus</name>
    <dbReference type="NCBI Taxonomy" id="2606626"/>
    <lineage>
        <taxon>Bacteria</taxon>
        <taxon>Pseudomonadati</taxon>
        <taxon>Bacteroidota</taxon>
        <taxon>Bacteroidia</taxon>
        <taxon>Bacteroidales</taxon>
        <taxon>Muribaculaceae</taxon>
        <taxon>Sodaliphilus</taxon>
    </lineage>
</organism>
<evidence type="ECO:0000313" key="1">
    <source>
        <dbReference type="EMBL" id="MSS16816.1"/>
    </source>
</evidence>
<name>A0A6L5XCL7_9BACT</name>
<gene>
    <name evidence="1" type="ORF">FYJ29_03415</name>
</gene>
<dbReference type="EMBL" id="VULT01000004">
    <property type="protein sequence ID" value="MSS16816.1"/>
    <property type="molecule type" value="Genomic_DNA"/>
</dbReference>
<accession>A0A6L5XCL7</accession>
<dbReference type="Proteomes" id="UP000483362">
    <property type="component" value="Unassembled WGS sequence"/>
</dbReference>